<comment type="similarity">
    <text evidence="5">Belongs to the ABC-2 integral membrane protein family.</text>
</comment>
<keyword evidence="4 5" id="KW-0472">Membrane</keyword>
<proteinExistence type="inferred from homology"/>
<dbReference type="OrthoDB" id="9788252at2"/>
<keyword evidence="5" id="KW-1003">Cell membrane</keyword>
<evidence type="ECO:0000256" key="3">
    <source>
        <dbReference type="ARBA" id="ARBA00022989"/>
    </source>
</evidence>
<reference evidence="7 8" key="1">
    <citation type="submission" date="2018-03" db="EMBL/GenBank/DDBJ databases">
        <title>Aerobic endospore-forming bacteria genome sequencing and assembly.</title>
        <authorList>
            <person name="Cavalcante D.A."/>
            <person name="Driks A."/>
            <person name="Putonti C."/>
            <person name="De-Souza M.T."/>
        </authorList>
    </citation>
    <scope>NUCLEOTIDE SEQUENCE [LARGE SCALE GENOMIC DNA]</scope>
    <source>
        <strain evidence="7 8">SDF0037</strain>
    </source>
</reference>
<dbReference type="Proteomes" id="UP000317944">
    <property type="component" value="Unassembled WGS sequence"/>
</dbReference>
<dbReference type="InterPro" id="IPR013525">
    <property type="entry name" value="ABC2_TM"/>
</dbReference>
<keyword evidence="3 5" id="KW-1133">Transmembrane helix</keyword>
<feature type="transmembrane region" description="Helical" evidence="5">
    <location>
        <begin position="108"/>
        <end position="136"/>
    </location>
</feature>
<evidence type="ECO:0000313" key="8">
    <source>
        <dbReference type="Proteomes" id="UP000317944"/>
    </source>
</evidence>
<dbReference type="PIRSF" id="PIRSF006648">
    <property type="entry name" value="DrrB"/>
    <property type="match status" value="1"/>
</dbReference>
<feature type="transmembrane region" description="Helical" evidence="5">
    <location>
        <begin position="28"/>
        <end position="47"/>
    </location>
</feature>
<dbReference type="InterPro" id="IPR051784">
    <property type="entry name" value="Nod_factor_ABC_transporter"/>
</dbReference>
<evidence type="ECO:0000313" key="7">
    <source>
        <dbReference type="EMBL" id="TQR32830.1"/>
    </source>
</evidence>
<comment type="caution">
    <text evidence="7">The sequence shown here is derived from an EMBL/GenBank/DDBJ whole genome shotgun (WGS) entry which is preliminary data.</text>
</comment>
<protein>
    <recommendedName>
        <fullName evidence="5">Transport permease protein</fullName>
    </recommendedName>
</protein>
<dbReference type="AlphaFoldDB" id="A0A544UIH1"/>
<keyword evidence="5" id="KW-0813">Transport</keyword>
<dbReference type="RefSeq" id="WP_142508987.1">
    <property type="nucleotide sequence ID" value="NZ_SADV01000008.1"/>
</dbReference>
<accession>A0A544UIH1</accession>
<organism evidence="7 8">
    <name type="scientific">Lysinibacillus sphaericus</name>
    <name type="common">Bacillus sphaericus</name>
    <dbReference type="NCBI Taxonomy" id="1421"/>
    <lineage>
        <taxon>Bacteria</taxon>
        <taxon>Bacillati</taxon>
        <taxon>Bacillota</taxon>
        <taxon>Bacilli</taxon>
        <taxon>Bacillales</taxon>
        <taxon>Bacillaceae</taxon>
        <taxon>Lysinibacillus</taxon>
    </lineage>
</organism>
<dbReference type="Pfam" id="PF01061">
    <property type="entry name" value="ABC2_membrane"/>
    <property type="match status" value="1"/>
</dbReference>
<dbReference type="GO" id="GO:0140359">
    <property type="term" value="F:ABC-type transporter activity"/>
    <property type="evidence" value="ECO:0007669"/>
    <property type="project" value="InterPro"/>
</dbReference>
<feature type="transmembrane region" description="Helical" evidence="5">
    <location>
        <begin position="142"/>
        <end position="167"/>
    </location>
</feature>
<comment type="subcellular location">
    <subcellularLocation>
        <location evidence="5">Cell membrane</location>
        <topology evidence="5">Multi-pass membrane protein</topology>
    </subcellularLocation>
    <subcellularLocation>
        <location evidence="1">Membrane</location>
        <topology evidence="1">Multi-pass membrane protein</topology>
    </subcellularLocation>
</comment>
<dbReference type="EMBL" id="SADV01000008">
    <property type="protein sequence ID" value="TQR32830.1"/>
    <property type="molecule type" value="Genomic_DNA"/>
</dbReference>
<dbReference type="GO" id="GO:0043190">
    <property type="term" value="C:ATP-binding cassette (ABC) transporter complex"/>
    <property type="evidence" value="ECO:0007669"/>
    <property type="project" value="InterPro"/>
</dbReference>
<feature type="domain" description="ABC transmembrane type-2" evidence="6">
    <location>
        <begin position="24"/>
        <end position="252"/>
    </location>
</feature>
<dbReference type="PROSITE" id="PS51012">
    <property type="entry name" value="ABC_TM2"/>
    <property type="match status" value="1"/>
</dbReference>
<dbReference type="InterPro" id="IPR000412">
    <property type="entry name" value="ABC_2_transport"/>
</dbReference>
<feature type="transmembrane region" description="Helical" evidence="5">
    <location>
        <begin position="230"/>
        <end position="249"/>
    </location>
</feature>
<sequence>MVIKMSKILQIIISSLVLQMKQSFTRPTFRFIIILQPILYSTLFYFMFKESKEINVGEYIVIGTGIMNLWSSILFSSAGDIERERYMGTLETITATPSDFRLIFLGKVLGNVFFGVLSMVLNVLFLVILFGIKISIKHPLEFLISFIVVLISFSIISMLLASIFTLSRNARMLMNSMEYPVYILCGVIFPVSILPNFIQYFSYILVPTWAVKLLRTSMIGINDYSEFSSYMFWILIISLINLLIGIILFKKINNQTRIKGTLGVH</sequence>
<evidence type="ECO:0000259" key="6">
    <source>
        <dbReference type="PROSITE" id="PS51012"/>
    </source>
</evidence>
<feature type="transmembrane region" description="Helical" evidence="5">
    <location>
        <begin position="59"/>
        <end position="78"/>
    </location>
</feature>
<dbReference type="PANTHER" id="PTHR43229:SF2">
    <property type="entry name" value="NODULATION PROTEIN J"/>
    <property type="match status" value="1"/>
</dbReference>
<keyword evidence="2 5" id="KW-0812">Transmembrane</keyword>
<evidence type="ECO:0000256" key="4">
    <source>
        <dbReference type="ARBA" id="ARBA00023136"/>
    </source>
</evidence>
<evidence type="ECO:0000256" key="2">
    <source>
        <dbReference type="ARBA" id="ARBA00022692"/>
    </source>
</evidence>
<evidence type="ECO:0000256" key="1">
    <source>
        <dbReference type="ARBA" id="ARBA00004141"/>
    </source>
</evidence>
<evidence type="ECO:0000256" key="5">
    <source>
        <dbReference type="RuleBase" id="RU361157"/>
    </source>
</evidence>
<dbReference type="InterPro" id="IPR047817">
    <property type="entry name" value="ABC2_TM_bact-type"/>
</dbReference>
<feature type="transmembrane region" description="Helical" evidence="5">
    <location>
        <begin position="179"/>
        <end position="210"/>
    </location>
</feature>
<name>A0A544UIH1_LYSSH</name>
<gene>
    <name evidence="7" type="ORF">C7Y47_11950</name>
</gene>
<dbReference type="PANTHER" id="PTHR43229">
    <property type="entry name" value="NODULATION PROTEIN J"/>
    <property type="match status" value="1"/>
</dbReference>